<evidence type="ECO:0000259" key="5">
    <source>
        <dbReference type="PROSITE" id="PS51898"/>
    </source>
</evidence>
<dbReference type="Proteomes" id="UP000006798">
    <property type="component" value="Chromosome 1"/>
</dbReference>
<accession>G0ET33</accession>
<dbReference type="Gene3D" id="1.10.443.10">
    <property type="entry name" value="Intergrase catalytic core"/>
    <property type="match status" value="1"/>
</dbReference>
<evidence type="ECO:0000313" key="6">
    <source>
        <dbReference type="EMBL" id="AEI78039.1"/>
    </source>
</evidence>
<dbReference type="GO" id="GO:0006310">
    <property type="term" value="P:DNA recombination"/>
    <property type="evidence" value="ECO:0007669"/>
    <property type="project" value="UniProtKB-KW"/>
</dbReference>
<dbReference type="InterPro" id="IPR010998">
    <property type="entry name" value="Integrase_recombinase_N"/>
</dbReference>
<dbReference type="EMBL" id="CP002877">
    <property type="protein sequence ID" value="AEI78039.1"/>
    <property type="molecule type" value="Genomic_DNA"/>
</dbReference>
<evidence type="ECO:0000256" key="3">
    <source>
        <dbReference type="ARBA" id="ARBA00023125"/>
    </source>
</evidence>
<dbReference type="RefSeq" id="WP_013957618.1">
    <property type="nucleotide sequence ID" value="NC_015726.1"/>
</dbReference>
<dbReference type="GeneID" id="34309221"/>
<dbReference type="InterPro" id="IPR011010">
    <property type="entry name" value="DNA_brk_join_enz"/>
</dbReference>
<dbReference type="Gene3D" id="3.30.160.390">
    <property type="entry name" value="Integrase, DNA-binding domain"/>
    <property type="match status" value="1"/>
</dbReference>
<evidence type="ECO:0000256" key="2">
    <source>
        <dbReference type="ARBA" id="ARBA00022908"/>
    </source>
</evidence>
<comment type="similarity">
    <text evidence="1">Belongs to the 'phage' integrase family.</text>
</comment>
<dbReference type="Pfam" id="PF00589">
    <property type="entry name" value="Phage_integrase"/>
    <property type="match status" value="1"/>
</dbReference>
<proteinExistence type="inferred from homology"/>
<dbReference type="InterPro" id="IPR002104">
    <property type="entry name" value="Integrase_catalytic"/>
</dbReference>
<sequence length="404" mass="45453">MTSKAKLTKAYVDSCSTPGFYWDTALTGFGLRISGTTKTYIVQARIAGRDTRRSIGRHGVLTAEEARKKAREALALMADGTDPKAAARARKIEGISLTQVFNDYLTQHPLKPRTQYDYNGFMARAFADWAMKPLTTITADMVEKRHAAIVSRSGGAQADGAMRFLRALFNYAEGKYEKVTGEPLVSSNPTKRLRALKLWARPPRRESYVREEQLARWHQSVMALGNTLASDDADTMRDYLLFVLFTGLRRSESMSLRWEYVDLEGRRFTIPSENTKNKRSHPLPLTTLTLEILQRRWAQRSNDYVFPGRGKTGHLVEPKKAIAKVADDSGIPFTLHDLRRTFATCASTVIDNQSTIKRLMNHLTGGQDVTEGYKQGVERLREPAQRVTNYMLQLIANGLPASTT</sequence>
<dbReference type="SUPFAM" id="SSF56349">
    <property type="entry name" value="DNA breaking-rejoining enzymes"/>
    <property type="match status" value="1"/>
</dbReference>
<reference evidence="6 7" key="1">
    <citation type="journal article" date="2011" name="J. Bacteriol.">
        <title>Complete genome sequence of the type strain Cupriavidus necator N-1.</title>
        <authorList>
            <person name="Poehlein A."/>
            <person name="Kusian B."/>
            <person name="Friedrich B."/>
            <person name="Daniel R."/>
            <person name="Bowien B."/>
        </authorList>
    </citation>
    <scope>NUCLEOTIDE SEQUENCE [LARGE SCALE GENOMIC DNA]</scope>
    <source>
        <strain evidence="7">ATCC 43291 / DSM 13513 / CCUG 52238 / LMG 8453 / N-1</strain>
    </source>
</reference>
<dbReference type="InterPro" id="IPR050808">
    <property type="entry name" value="Phage_Integrase"/>
</dbReference>
<protein>
    <submittedName>
        <fullName evidence="6">Phage-like integrase</fullName>
    </submittedName>
</protein>
<feature type="domain" description="Tyr recombinase" evidence="5">
    <location>
        <begin position="204"/>
        <end position="385"/>
    </location>
</feature>
<evidence type="ECO:0000256" key="1">
    <source>
        <dbReference type="ARBA" id="ARBA00008857"/>
    </source>
</evidence>
<dbReference type="AlphaFoldDB" id="G0ET33"/>
<gene>
    <name evidence="6" type="ordered locus">CNE_1c27240</name>
</gene>
<dbReference type="GO" id="GO:0003677">
    <property type="term" value="F:DNA binding"/>
    <property type="evidence" value="ECO:0007669"/>
    <property type="project" value="UniProtKB-KW"/>
</dbReference>
<dbReference type="Pfam" id="PF13356">
    <property type="entry name" value="Arm-DNA-bind_3"/>
    <property type="match status" value="1"/>
</dbReference>
<dbReference type="GO" id="GO:0015074">
    <property type="term" value="P:DNA integration"/>
    <property type="evidence" value="ECO:0007669"/>
    <property type="project" value="UniProtKB-KW"/>
</dbReference>
<dbReference type="HOGENOM" id="CLU_027562_17_7_4"/>
<dbReference type="Gene3D" id="1.10.150.130">
    <property type="match status" value="1"/>
</dbReference>
<organism evidence="6 7">
    <name type="scientific">Cupriavidus necator (strain ATCC 43291 / DSM 13513 / CCUG 52238 / LMG 8453 / N-1)</name>
    <name type="common">Ralstonia eutropha</name>
    <dbReference type="NCBI Taxonomy" id="1042878"/>
    <lineage>
        <taxon>Bacteria</taxon>
        <taxon>Pseudomonadati</taxon>
        <taxon>Pseudomonadota</taxon>
        <taxon>Betaproteobacteria</taxon>
        <taxon>Burkholderiales</taxon>
        <taxon>Burkholderiaceae</taxon>
        <taxon>Cupriavidus</taxon>
    </lineage>
</organism>
<dbReference type="PROSITE" id="PS51898">
    <property type="entry name" value="TYR_RECOMBINASE"/>
    <property type="match status" value="1"/>
</dbReference>
<evidence type="ECO:0000313" key="7">
    <source>
        <dbReference type="Proteomes" id="UP000006798"/>
    </source>
</evidence>
<dbReference type="InterPro" id="IPR025166">
    <property type="entry name" value="Integrase_DNA_bind_dom"/>
</dbReference>
<dbReference type="KEGG" id="cnc:CNE_1c27240"/>
<dbReference type="PANTHER" id="PTHR30629:SF2">
    <property type="entry name" value="PROPHAGE INTEGRASE INTS-RELATED"/>
    <property type="match status" value="1"/>
</dbReference>
<evidence type="ECO:0000256" key="4">
    <source>
        <dbReference type="ARBA" id="ARBA00023172"/>
    </source>
</evidence>
<keyword evidence="3" id="KW-0238">DNA-binding</keyword>
<name>G0ET33_CUPNN</name>
<keyword evidence="4" id="KW-0233">DNA recombination</keyword>
<dbReference type="InterPro" id="IPR013762">
    <property type="entry name" value="Integrase-like_cat_sf"/>
</dbReference>
<keyword evidence="2" id="KW-0229">DNA integration</keyword>
<dbReference type="InterPro" id="IPR038488">
    <property type="entry name" value="Integrase_DNA-bd_sf"/>
</dbReference>
<dbReference type="PANTHER" id="PTHR30629">
    <property type="entry name" value="PROPHAGE INTEGRASE"/>
    <property type="match status" value="1"/>
</dbReference>